<dbReference type="Proteomes" id="UP000223296">
    <property type="component" value="Unassembled WGS sequence"/>
</dbReference>
<dbReference type="GeneID" id="66752859"/>
<gene>
    <name evidence="1" type="ORF">N776_00585</name>
</gene>
<organism evidence="1 2">
    <name type="scientific">Neisseria gonorrhoeae 3502</name>
    <dbReference type="NCBI Taxonomy" id="1193404"/>
    <lineage>
        <taxon>Bacteria</taxon>
        <taxon>Pseudomonadati</taxon>
        <taxon>Pseudomonadota</taxon>
        <taxon>Betaproteobacteria</taxon>
        <taxon>Neisseriales</taxon>
        <taxon>Neisseriaceae</taxon>
        <taxon>Neisseria</taxon>
    </lineage>
</organism>
<evidence type="ECO:0008006" key="3">
    <source>
        <dbReference type="Google" id="ProtNLM"/>
    </source>
</evidence>
<protein>
    <recommendedName>
        <fullName evidence="3">Phage associated protein</fullName>
    </recommendedName>
</protein>
<evidence type="ECO:0000313" key="2">
    <source>
        <dbReference type="Proteomes" id="UP000223296"/>
    </source>
</evidence>
<reference evidence="1 2" key="1">
    <citation type="submission" date="2013-08" db="EMBL/GenBank/DDBJ databases">
        <authorList>
            <person name="Trees D."/>
        </authorList>
    </citation>
    <scope>NUCLEOTIDE SEQUENCE [LARGE SCALE GENOMIC DNA]</scope>
    <source>
        <strain evidence="1 2">3502</strain>
    </source>
</reference>
<name>A0AA44UB92_NEIGO</name>
<comment type="caution">
    <text evidence="1">The sequence shown here is derived from an EMBL/GenBank/DDBJ whole genome shotgun (WGS) entry which is preliminary data.</text>
</comment>
<proteinExistence type="predicted"/>
<dbReference type="RefSeq" id="WP_003695464.1">
    <property type="nucleotide sequence ID" value="NZ_AVBE01000001.1"/>
</dbReference>
<evidence type="ECO:0000313" key="1">
    <source>
        <dbReference type="EMBL" id="PHJ36660.1"/>
    </source>
</evidence>
<dbReference type="EMBL" id="AVBE01000001">
    <property type="protein sequence ID" value="PHJ36660.1"/>
    <property type="molecule type" value="Genomic_DNA"/>
</dbReference>
<dbReference type="AlphaFoldDB" id="A0AA44UB92"/>
<accession>A0AA44UB92</accession>
<sequence>MIGALLKNWKPLLILSAIAFFAVSWQLDRAAQYRRGYGAAVSEVSERLKAAAVEHAEHARKSSAAYQAQKAAREEKERVRYVQTLKIIEKPVYRNACFDADGVRELNAAVDDGG</sequence>